<evidence type="ECO:0000259" key="3">
    <source>
        <dbReference type="PROSITE" id="PS51352"/>
    </source>
</evidence>
<feature type="compositionally biased region" description="Polar residues" evidence="2">
    <location>
        <begin position="362"/>
        <end position="372"/>
    </location>
</feature>
<dbReference type="CDD" id="cd02947">
    <property type="entry name" value="TRX_family"/>
    <property type="match status" value="1"/>
</dbReference>
<dbReference type="Gene3D" id="3.40.30.10">
    <property type="entry name" value="Glutaredoxin"/>
    <property type="match status" value="1"/>
</dbReference>
<feature type="compositionally biased region" description="Basic and acidic residues" evidence="2">
    <location>
        <begin position="341"/>
        <end position="354"/>
    </location>
</feature>
<feature type="compositionally biased region" description="Basic residues" evidence="2">
    <location>
        <begin position="322"/>
        <end position="333"/>
    </location>
</feature>
<evidence type="ECO:0000313" key="4">
    <source>
        <dbReference type="EMBL" id="GBG28523.1"/>
    </source>
</evidence>
<dbReference type="Pfam" id="PF00085">
    <property type="entry name" value="Thioredoxin"/>
    <property type="match status" value="1"/>
</dbReference>
<comment type="caution">
    <text evidence="4">The sequence shown here is derived from an EMBL/GenBank/DDBJ whole genome shotgun (WGS) entry which is preliminary data.</text>
</comment>
<sequence length="783" mass="86648">MPGPGGLEQTVRDLVVEGRLVEAIKLSQKMVEMAHDLSGPDAHWRMRRGSELMFRLVVELGERNEESGLASDVRLALDLLKDAQRLATRVTHMQLELDHQHTVSPRAETPVDPAPSASMDAAWAVECNSYRVLMLACEAGCARRLGERAVAESQATRSLELATGVTDATPRDTRMFRKLQEGQARCSLILCTIASGRGDHATALQHARASVSFLESIVPSRVTLRGRFDTIVVRSLGISYYNVGAELEHLETAAASAHAQRRSGDVDVRRGEPGHVPSLDPMTWYKKALQVANKHPAPFSQEVRAAFLRTVQSYAAIVPPPKRPRSASRKKRSSSSPRNSAKRESRHSDKETSKSRRKNRAPRSNVNQSDHTSPLDVKMSLMEAMEALGVPMEALRIIVQEHFAGSEEAVETSALLEFLRKIATGPHAGKALARMRDLFGSARGFSEVNLDVLFSQPDLRAIVQTGVEDAAQLVDDLDPATSDAPWETFVPDQIFSKAKLDILEAFDFGSVAPQLTGFAAIDTWETPANFGAQTVRLRSLHEQVQAVERANRTHAILAQNPVPVSVAGWRMLEDREFPGGMPSKEMALKWPPLLRDVEVEYLTRLEKGHRCGFGVWTDVRGIALSSMLSEALETVGGFVMEHPLLLVLVAYVMMQLYMRSRPFPVVEGSKVRSIASMADFKALIQECKNTNAVLVVDYYATWCPPCRRAAPVYGEMSKIYKEDDVVFSKVNVDEVRELASAHGIQAMPTFKIFNCDAKEVHSLRGWNESELRNMIVTSINSAK</sequence>
<feature type="domain" description="Thioredoxin" evidence="3">
    <location>
        <begin position="652"/>
        <end position="780"/>
    </location>
</feature>
<proteinExistence type="predicted"/>
<keyword evidence="1" id="KW-1015">Disulfide bond</keyword>
<dbReference type="EMBL" id="BEYU01000042">
    <property type="protein sequence ID" value="GBG28523.1"/>
    <property type="molecule type" value="Genomic_DNA"/>
</dbReference>
<keyword evidence="5" id="KW-1185">Reference proteome</keyword>
<dbReference type="PANTHER" id="PTHR46115">
    <property type="entry name" value="THIOREDOXIN-LIKE PROTEIN 1"/>
    <property type="match status" value="1"/>
</dbReference>
<name>A0A2R5GIP2_9STRA</name>
<reference evidence="4 5" key="1">
    <citation type="submission" date="2017-12" db="EMBL/GenBank/DDBJ databases">
        <title>Sequencing, de novo assembly and annotation of complete genome of a new Thraustochytrid species, strain FCC1311.</title>
        <authorList>
            <person name="Sedici K."/>
            <person name="Godart F."/>
            <person name="Aiese Cigliano R."/>
            <person name="Sanseverino W."/>
            <person name="Barakat M."/>
            <person name="Ortet P."/>
            <person name="Marechal E."/>
            <person name="Cagnac O."/>
            <person name="Amato A."/>
        </authorList>
    </citation>
    <scope>NUCLEOTIDE SEQUENCE [LARGE SCALE GENOMIC DNA]</scope>
</reference>
<dbReference type="PROSITE" id="PS51352">
    <property type="entry name" value="THIOREDOXIN_2"/>
    <property type="match status" value="1"/>
</dbReference>
<accession>A0A2R5GIP2</accession>
<dbReference type="Proteomes" id="UP000241890">
    <property type="component" value="Unassembled WGS sequence"/>
</dbReference>
<gene>
    <name evidence="4" type="ORF">FCC1311_047462</name>
</gene>
<feature type="region of interest" description="Disordered" evidence="2">
    <location>
        <begin position="318"/>
        <end position="375"/>
    </location>
</feature>
<dbReference type="InterPro" id="IPR036249">
    <property type="entry name" value="Thioredoxin-like_sf"/>
</dbReference>
<protein>
    <submittedName>
        <fullName evidence="4">Thioredoxin</fullName>
    </submittedName>
</protein>
<evidence type="ECO:0000256" key="2">
    <source>
        <dbReference type="SAM" id="MobiDB-lite"/>
    </source>
</evidence>
<dbReference type="SUPFAM" id="SSF52833">
    <property type="entry name" value="Thioredoxin-like"/>
    <property type="match status" value="1"/>
</dbReference>
<organism evidence="4 5">
    <name type="scientific">Hondaea fermentalgiana</name>
    <dbReference type="NCBI Taxonomy" id="2315210"/>
    <lineage>
        <taxon>Eukaryota</taxon>
        <taxon>Sar</taxon>
        <taxon>Stramenopiles</taxon>
        <taxon>Bigyra</taxon>
        <taxon>Labyrinthulomycetes</taxon>
        <taxon>Thraustochytrida</taxon>
        <taxon>Thraustochytriidae</taxon>
        <taxon>Hondaea</taxon>
    </lineage>
</organism>
<dbReference type="InParanoid" id="A0A2R5GIP2"/>
<evidence type="ECO:0000313" key="5">
    <source>
        <dbReference type="Proteomes" id="UP000241890"/>
    </source>
</evidence>
<dbReference type="AlphaFoldDB" id="A0A2R5GIP2"/>
<dbReference type="InterPro" id="IPR013766">
    <property type="entry name" value="Thioredoxin_domain"/>
</dbReference>
<dbReference type="OrthoDB" id="2121326at2759"/>
<evidence type="ECO:0000256" key="1">
    <source>
        <dbReference type="ARBA" id="ARBA00023157"/>
    </source>
</evidence>